<evidence type="ECO:0000256" key="1">
    <source>
        <dbReference type="SAM" id="MobiDB-lite"/>
    </source>
</evidence>
<evidence type="ECO:0000313" key="2">
    <source>
        <dbReference type="EMBL" id="CAG9784042.1"/>
    </source>
</evidence>
<proteinExistence type="predicted"/>
<reference evidence="2" key="1">
    <citation type="submission" date="2021-12" db="EMBL/GenBank/DDBJ databases">
        <authorList>
            <person name="King R."/>
        </authorList>
    </citation>
    <scope>NUCLEOTIDE SEQUENCE</scope>
</reference>
<feature type="compositionally biased region" description="Low complexity" evidence="1">
    <location>
        <begin position="164"/>
        <end position="173"/>
    </location>
</feature>
<feature type="region of interest" description="Disordered" evidence="1">
    <location>
        <begin position="147"/>
        <end position="173"/>
    </location>
</feature>
<sequence length="306" mass="32862">MRVLAVALVRTTDTDVSGRRRWRGKCKRFVYKRRVAAPTRYDTRAKDTANRYTTDKNPTLFTATTNSNVAKSDTPFNLIRCKLIMGEWWVGRISAAICAASAAAGSDRGTQLLADPLSRPFCFRATKPNVRMCRYPVPALREQELHRAPGDVPGSTTAPAACGPPSNNSSSSPFDTGRLYRMLHCADRCIGVNSEALCSVCRDVNKPSASASSAYRSACSGRAARGGGGGGGGGGGDAALLLIAVFTPNLSRVQSRCSVCICSVTVTMILRFCEGAARPKQIKRRRPPAPARPPPPPHRATPPARR</sequence>
<gene>
    <name evidence="2" type="ORF">DIATSA_LOCUS2161</name>
</gene>
<dbReference type="Proteomes" id="UP001153714">
    <property type="component" value="Chromosome 11"/>
</dbReference>
<dbReference type="AlphaFoldDB" id="A0A9N9W618"/>
<feature type="region of interest" description="Disordered" evidence="1">
    <location>
        <begin position="279"/>
        <end position="306"/>
    </location>
</feature>
<name>A0A9N9W618_9NEOP</name>
<keyword evidence="3" id="KW-1185">Reference proteome</keyword>
<evidence type="ECO:0000313" key="3">
    <source>
        <dbReference type="Proteomes" id="UP001153714"/>
    </source>
</evidence>
<feature type="compositionally biased region" description="Pro residues" evidence="1">
    <location>
        <begin position="288"/>
        <end position="300"/>
    </location>
</feature>
<reference evidence="2" key="2">
    <citation type="submission" date="2022-10" db="EMBL/GenBank/DDBJ databases">
        <authorList>
            <consortium name="ENA_rothamsted_submissions"/>
            <consortium name="culmorum"/>
            <person name="King R."/>
        </authorList>
    </citation>
    <scope>NUCLEOTIDE SEQUENCE</scope>
</reference>
<organism evidence="2 3">
    <name type="scientific">Diatraea saccharalis</name>
    <name type="common">sugarcane borer</name>
    <dbReference type="NCBI Taxonomy" id="40085"/>
    <lineage>
        <taxon>Eukaryota</taxon>
        <taxon>Metazoa</taxon>
        <taxon>Ecdysozoa</taxon>
        <taxon>Arthropoda</taxon>
        <taxon>Hexapoda</taxon>
        <taxon>Insecta</taxon>
        <taxon>Pterygota</taxon>
        <taxon>Neoptera</taxon>
        <taxon>Endopterygota</taxon>
        <taxon>Lepidoptera</taxon>
        <taxon>Glossata</taxon>
        <taxon>Ditrysia</taxon>
        <taxon>Pyraloidea</taxon>
        <taxon>Crambidae</taxon>
        <taxon>Crambinae</taxon>
        <taxon>Diatraea</taxon>
    </lineage>
</organism>
<protein>
    <submittedName>
        <fullName evidence="2">Uncharacterized protein</fullName>
    </submittedName>
</protein>
<accession>A0A9N9W618</accession>
<dbReference type="EMBL" id="OU893342">
    <property type="protein sequence ID" value="CAG9784042.1"/>
    <property type="molecule type" value="Genomic_DNA"/>
</dbReference>